<feature type="transmembrane region" description="Helical" evidence="11">
    <location>
        <begin position="273"/>
        <end position="298"/>
    </location>
</feature>
<feature type="transmembrane region" description="Helical" evidence="11">
    <location>
        <begin position="21"/>
        <end position="44"/>
    </location>
</feature>
<feature type="transmembrane region" description="Helical" evidence="11">
    <location>
        <begin position="179"/>
        <end position="199"/>
    </location>
</feature>
<keyword evidence="6 11" id="KW-0812">Transmembrane</keyword>
<dbReference type="InterPro" id="IPR003838">
    <property type="entry name" value="ABC3_permease_C"/>
</dbReference>
<evidence type="ECO:0000256" key="2">
    <source>
        <dbReference type="ARBA" id="ARBA00007379"/>
    </source>
</evidence>
<dbReference type="Pfam" id="PF02687">
    <property type="entry name" value="FtsX"/>
    <property type="match status" value="1"/>
</dbReference>
<feature type="domain" description="FtsX extracellular" evidence="13">
    <location>
        <begin position="59"/>
        <end position="143"/>
    </location>
</feature>
<organism evidence="14 15">
    <name type="scientific">Candidatus Doudnabacteria bacterium RIFCSPHIGHO2_01_FULL_49_9</name>
    <dbReference type="NCBI Taxonomy" id="1817827"/>
    <lineage>
        <taxon>Bacteria</taxon>
        <taxon>Candidatus Doudnaibacteriota</taxon>
    </lineage>
</organism>
<dbReference type="InterPro" id="IPR040690">
    <property type="entry name" value="FtsX_ECD"/>
</dbReference>
<dbReference type="Proteomes" id="UP000176339">
    <property type="component" value="Unassembled WGS sequence"/>
</dbReference>
<evidence type="ECO:0000256" key="7">
    <source>
        <dbReference type="ARBA" id="ARBA00022989"/>
    </source>
</evidence>
<dbReference type="EMBL" id="MFEN01000028">
    <property type="protein sequence ID" value="OGE84068.1"/>
    <property type="molecule type" value="Genomic_DNA"/>
</dbReference>
<keyword evidence="4 10" id="KW-1003">Cell membrane</keyword>
<evidence type="ECO:0000313" key="14">
    <source>
        <dbReference type="EMBL" id="OGE84068.1"/>
    </source>
</evidence>
<dbReference type="Pfam" id="PF18075">
    <property type="entry name" value="FtsX_ECD"/>
    <property type="match status" value="1"/>
</dbReference>
<evidence type="ECO:0000313" key="15">
    <source>
        <dbReference type="Proteomes" id="UP000176339"/>
    </source>
</evidence>
<proteinExistence type="inferred from homology"/>
<keyword evidence="5 10" id="KW-0132">Cell division</keyword>
<keyword evidence="8 10" id="KW-0472">Membrane</keyword>
<comment type="similarity">
    <text evidence="2 10">Belongs to the ABC-4 integral membrane protein family. FtsX subfamily.</text>
</comment>
<dbReference type="GO" id="GO:0005886">
    <property type="term" value="C:plasma membrane"/>
    <property type="evidence" value="ECO:0007669"/>
    <property type="project" value="UniProtKB-SubCell"/>
</dbReference>
<evidence type="ECO:0000256" key="1">
    <source>
        <dbReference type="ARBA" id="ARBA00004651"/>
    </source>
</evidence>
<evidence type="ECO:0000256" key="9">
    <source>
        <dbReference type="ARBA" id="ARBA00023306"/>
    </source>
</evidence>
<evidence type="ECO:0000256" key="10">
    <source>
        <dbReference type="PIRNR" id="PIRNR003097"/>
    </source>
</evidence>
<name>A0A1F5P2G2_9BACT</name>
<keyword evidence="7 11" id="KW-1133">Transmembrane helix</keyword>
<evidence type="ECO:0000256" key="8">
    <source>
        <dbReference type="ARBA" id="ARBA00023136"/>
    </source>
</evidence>
<feature type="transmembrane region" description="Helical" evidence="11">
    <location>
        <begin position="232"/>
        <end position="253"/>
    </location>
</feature>
<dbReference type="GO" id="GO:0051301">
    <property type="term" value="P:cell division"/>
    <property type="evidence" value="ECO:0007669"/>
    <property type="project" value="UniProtKB-KW"/>
</dbReference>
<gene>
    <name evidence="14" type="ORF">A2846_03115</name>
</gene>
<evidence type="ECO:0000256" key="3">
    <source>
        <dbReference type="ARBA" id="ARBA00021907"/>
    </source>
</evidence>
<evidence type="ECO:0000259" key="13">
    <source>
        <dbReference type="Pfam" id="PF18075"/>
    </source>
</evidence>
<evidence type="ECO:0000256" key="5">
    <source>
        <dbReference type="ARBA" id="ARBA00022618"/>
    </source>
</evidence>
<protein>
    <recommendedName>
        <fullName evidence="3 10">Cell division protein FtsX</fullName>
    </recommendedName>
</protein>
<reference evidence="14 15" key="1">
    <citation type="journal article" date="2016" name="Nat. Commun.">
        <title>Thousands of microbial genomes shed light on interconnected biogeochemical processes in an aquifer system.</title>
        <authorList>
            <person name="Anantharaman K."/>
            <person name="Brown C.T."/>
            <person name="Hug L.A."/>
            <person name="Sharon I."/>
            <person name="Castelle C.J."/>
            <person name="Probst A.J."/>
            <person name="Thomas B.C."/>
            <person name="Singh A."/>
            <person name="Wilkins M.J."/>
            <person name="Karaoz U."/>
            <person name="Brodie E.L."/>
            <person name="Williams K.H."/>
            <person name="Hubbard S.S."/>
            <person name="Banfield J.F."/>
        </authorList>
    </citation>
    <scope>NUCLEOTIDE SEQUENCE [LARGE SCALE GENOMIC DNA]</scope>
</reference>
<sequence length="304" mass="34427">MNSITFWRILKNGIINYARNFWLSLAATAIMTITLFTVSTLLILNSLTDISLRAIEDKVDISVYFELDVAEETISEIKSQVTAFPQVKSVDYIPSVLAREKFKELHKDEPLLIESVEQFSDSENPFPASLAIRVFRLDDYGLIITVFEDEKLSPYVKKITDKRDVVDRLRKITTGIKQIGFGLTLFFGAITVIVLFNTIRLTIYSRREEVEIMRLVGASNWFIRGPFLVEGIFYGLTGAILTSALLYPIIYFLSPKISAFLEFDVSRFSDLGFDTLLLFGLLTVSGVVLGILSSVLAVRRHLRI</sequence>
<comment type="subcellular location">
    <subcellularLocation>
        <location evidence="1">Cell membrane</location>
        <topology evidence="1">Multi-pass membrane protein</topology>
    </subcellularLocation>
</comment>
<dbReference type="AlphaFoldDB" id="A0A1F5P2G2"/>
<dbReference type="PIRSF" id="PIRSF003097">
    <property type="entry name" value="FtsX"/>
    <property type="match status" value="1"/>
</dbReference>
<evidence type="ECO:0000256" key="4">
    <source>
        <dbReference type="ARBA" id="ARBA00022475"/>
    </source>
</evidence>
<dbReference type="PANTHER" id="PTHR47755:SF1">
    <property type="entry name" value="CELL DIVISION PROTEIN FTSX"/>
    <property type="match status" value="1"/>
</dbReference>
<dbReference type="InterPro" id="IPR004513">
    <property type="entry name" value="FtsX"/>
</dbReference>
<evidence type="ECO:0000259" key="12">
    <source>
        <dbReference type="Pfam" id="PF02687"/>
    </source>
</evidence>
<evidence type="ECO:0000256" key="6">
    <source>
        <dbReference type="ARBA" id="ARBA00022692"/>
    </source>
</evidence>
<keyword evidence="9 10" id="KW-0131">Cell cycle</keyword>
<evidence type="ECO:0000256" key="11">
    <source>
        <dbReference type="SAM" id="Phobius"/>
    </source>
</evidence>
<feature type="domain" description="ABC3 transporter permease C-terminal" evidence="12">
    <location>
        <begin position="184"/>
        <end position="299"/>
    </location>
</feature>
<dbReference type="PANTHER" id="PTHR47755">
    <property type="entry name" value="CELL DIVISION PROTEIN FTSX"/>
    <property type="match status" value="1"/>
</dbReference>
<comment type="caution">
    <text evidence="14">The sequence shown here is derived from an EMBL/GenBank/DDBJ whole genome shotgun (WGS) entry which is preliminary data.</text>
</comment>
<dbReference type="Gene3D" id="3.30.70.3040">
    <property type="match status" value="1"/>
</dbReference>
<accession>A0A1F5P2G2</accession>